<evidence type="ECO:0000256" key="2">
    <source>
        <dbReference type="SAM" id="SignalP"/>
    </source>
</evidence>
<dbReference type="AlphaFoldDB" id="A0A8B2U655"/>
<reference evidence="3 4" key="1">
    <citation type="submission" date="2018-05" db="EMBL/GenBank/DDBJ databases">
        <title>Draft Genome Sequences for a Diverse set of 7 Haemophilus Species.</title>
        <authorList>
            <person name="Nichols M."/>
            <person name="Topaz N."/>
            <person name="Wang X."/>
            <person name="Wang X."/>
            <person name="Boxrud D."/>
        </authorList>
    </citation>
    <scope>NUCLEOTIDE SEQUENCE [LARGE SCALE GENOMIC DNA]</scope>
    <source>
        <strain evidence="3 4">C2001002503</strain>
    </source>
</reference>
<evidence type="ECO:0000313" key="3">
    <source>
        <dbReference type="EMBL" id="RDE71079.1"/>
    </source>
</evidence>
<comment type="caution">
    <text evidence="3">The sequence shown here is derived from an EMBL/GenBank/DDBJ whole genome shotgun (WGS) entry which is preliminary data.</text>
</comment>
<dbReference type="Pfam" id="PF04351">
    <property type="entry name" value="PilP"/>
    <property type="match status" value="1"/>
</dbReference>
<dbReference type="Gene3D" id="2.30.30.830">
    <property type="match status" value="1"/>
</dbReference>
<accession>A0A8B2U655</accession>
<keyword evidence="2" id="KW-0732">Signal</keyword>
<feature type="chain" id="PRO_5032362891" evidence="2">
    <location>
        <begin position="21"/>
        <end position="128"/>
    </location>
</feature>
<evidence type="ECO:0000313" key="4">
    <source>
        <dbReference type="Proteomes" id="UP000253998"/>
    </source>
</evidence>
<dbReference type="RefSeq" id="WP_111295607.1">
    <property type="nucleotide sequence ID" value="NZ_QEPM01000003.1"/>
</dbReference>
<dbReference type="EMBL" id="QEPM01000003">
    <property type="protein sequence ID" value="RDE71079.1"/>
    <property type="molecule type" value="Genomic_DNA"/>
</dbReference>
<organism evidence="3 4">
    <name type="scientific">Aggregatibacter segnis</name>
    <dbReference type="NCBI Taxonomy" id="739"/>
    <lineage>
        <taxon>Bacteria</taxon>
        <taxon>Pseudomonadati</taxon>
        <taxon>Pseudomonadota</taxon>
        <taxon>Gammaproteobacteria</taxon>
        <taxon>Pasteurellales</taxon>
        <taxon>Pasteurellaceae</taxon>
        <taxon>Aggregatibacter</taxon>
    </lineage>
</organism>
<protein>
    <submittedName>
        <fullName evidence="3">Competence protein ComD</fullName>
    </submittedName>
</protein>
<name>A0A8B2U655_9PAST</name>
<feature type="region of interest" description="Disordered" evidence="1">
    <location>
        <begin position="23"/>
        <end position="47"/>
    </location>
</feature>
<feature type="signal peptide" evidence="2">
    <location>
        <begin position="1"/>
        <end position="20"/>
    </location>
</feature>
<dbReference type="Proteomes" id="UP000253998">
    <property type="component" value="Unassembled WGS sequence"/>
</dbReference>
<evidence type="ECO:0000256" key="1">
    <source>
        <dbReference type="SAM" id="MobiDB-lite"/>
    </source>
</evidence>
<sequence>MREPLLYLILGILLSLPATANDPFDKTQRHRTKPEHAQKPGQPTAHSCQTGLFPNTPFAQIQIVGIIQQQKDWQLILQADQHVHLANIGDVIAAEAIKIDHITKQQITFLRRENNQHCEQTLPFHVQF</sequence>
<gene>
    <name evidence="3" type="ORF">DPV83_05120</name>
</gene>
<proteinExistence type="predicted"/>
<dbReference type="InterPro" id="IPR007446">
    <property type="entry name" value="PilP"/>
</dbReference>